<evidence type="ECO:0000313" key="3">
    <source>
        <dbReference type="Proteomes" id="UP000278907"/>
    </source>
</evidence>
<organism evidence="2 3">
    <name type="scientific">Corallococcus praedator</name>
    <dbReference type="NCBI Taxonomy" id="2316724"/>
    <lineage>
        <taxon>Bacteria</taxon>
        <taxon>Pseudomonadati</taxon>
        <taxon>Myxococcota</taxon>
        <taxon>Myxococcia</taxon>
        <taxon>Myxococcales</taxon>
        <taxon>Cystobacterineae</taxon>
        <taxon>Myxococcaceae</taxon>
        <taxon>Corallococcus</taxon>
    </lineage>
</organism>
<gene>
    <name evidence="2" type="ORF">D7Y13_43015</name>
</gene>
<accession>A0ABX9Q5D7</accession>
<keyword evidence="3" id="KW-1185">Reference proteome</keyword>
<dbReference type="InterPro" id="IPR017439">
    <property type="entry name" value="Amidohydrolase"/>
</dbReference>
<reference evidence="2 3" key="1">
    <citation type="submission" date="2018-09" db="EMBL/GenBank/DDBJ databases">
        <authorList>
            <person name="Livingstone P.G."/>
            <person name="Whitworth D.E."/>
        </authorList>
    </citation>
    <scope>NUCLEOTIDE SEQUENCE [LARGE SCALE GENOMIC DNA]</scope>
    <source>
        <strain evidence="2 3">CA031B</strain>
    </source>
</reference>
<dbReference type="Proteomes" id="UP000278907">
    <property type="component" value="Unassembled WGS sequence"/>
</dbReference>
<evidence type="ECO:0008006" key="4">
    <source>
        <dbReference type="Google" id="ProtNLM"/>
    </source>
</evidence>
<keyword evidence="1" id="KW-0378">Hydrolase</keyword>
<dbReference type="PANTHER" id="PTHR11014:SF63">
    <property type="entry name" value="METALLOPEPTIDASE, PUTATIVE (AFU_ORTHOLOGUE AFUA_6G09600)-RELATED"/>
    <property type="match status" value="1"/>
</dbReference>
<dbReference type="EMBL" id="RAWI01001050">
    <property type="protein sequence ID" value="RKH81921.1"/>
    <property type="molecule type" value="Genomic_DNA"/>
</dbReference>
<dbReference type="Pfam" id="PF01546">
    <property type="entry name" value="Peptidase_M20"/>
    <property type="match status" value="1"/>
</dbReference>
<dbReference type="SUPFAM" id="SSF53187">
    <property type="entry name" value="Zn-dependent exopeptidases"/>
    <property type="match status" value="1"/>
</dbReference>
<comment type="caution">
    <text evidence="2">The sequence shown here is derived from an EMBL/GenBank/DDBJ whole genome shotgun (WGS) entry which is preliminary data.</text>
</comment>
<dbReference type="PANTHER" id="PTHR11014">
    <property type="entry name" value="PEPTIDASE M20 FAMILY MEMBER"/>
    <property type="match status" value="1"/>
</dbReference>
<name>A0ABX9Q5D7_9BACT</name>
<evidence type="ECO:0000256" key="1">
    <source>
        <dbReference type="ARBA" id="ARBA00022801"/>
    </source>
</evidence>
<dbReference type="InterPro" id="IPR002933">
    <property type="entry name" value="Peptidase_M20"/>
</dbReference>
<protein>
    <recommendedName>
        <fullName evidence="4">M20/M25/M40 family metallo-hydrolase</fullName>
    </recommendedName>
</protein>
<sequence>MMERASWDGAEKLIRELIADLLAPLQVDYELVYLRGVPPVDNDAICTGMLQAGVVASVGAQAVRAAQQSTGAEDFAEYLDHVPGALARLGVWDGTGERVDLHSEYFEIDEQAISVGIRLMVNSALTALRAGSGQPTDLTIP</sequence>
<proteinExistence type="predicted"/>
<evidence type="ECO:0000313" key="2">
    <source>
        <dbReference type="EMBL" id="RKH81921.1"/>
    </source>
</evidence>
<dbReference type="Gene3D" id="3.40.630.10">
    <property type="entry name" value="Zn peptidases"/>
    <property type="match status" value="1"/>
</dbReference>